<evidence type="ECO:0000313" key="19">
    <source>
        <dbReference type="EMBL" id="RIY31140.1"/>
    </source>
</evidence>
<comment type="catalytic activity">
    <reaction evidence="16">
        <text>IMP + diphosphate = hypoxanthine + 5-phospho-alpha-D-ribose 1-diphosphate</text>
        <dbReference type="Rhea" id="RHEA:17973"/>
        <dbReference type="ChEBI" id="CHEBI:17368"/>
        <dbReference type="ChEBI" id="CHEBI:33019"/>
        <dbReference type="ChEBI" id="CHEBI:58017"/>
        <dbReference type="ChEBI" id="CHEBI:58053"/>
        <dbReference type="EC" id="2.4.2.8"/>
    </reaction>
    <physiologicalReaction direction="right-to-left" evidence="16">
        <dbReference type="Rhea" id="RHEA:17975"/>
    </physiologicalReaction>
</comment>
<evidence type="ECO:0000256" key="13">
    <source>
        <dbReference type="ARBA" id="ARBA00022741"/>
    </source>
</evidence>
<dbReference type="CDD" id="cd06223">
    <property type="entry name" value="PRTases_typeI"/>
    <property type="match status" value="1"/>
</dbReference>
<dbReference type="Pfam" id="PF00156">
    <property type="entry name" value="Pribosyltran"/>
    <property type="match status" value="1"/>
</dbReference>
<evidence type="ECO:0000256" key="2">
    <source>
        <dbReference type="ARBA" id="ARBA00003637"/>
    </source>
</evidence>
<dbReference type="GO" id="GO:0006166">
    <property type="term" value="P:purine ribonucleoside salvage"/>
    <property type="evidence" value="ECO:0007669"/>
    <property type="project" value="UniProtKB-KW"/>
</dbReference>
<dbReference type="GO" id="GO:0000287">
    <property type="term" value="F:magnesium ion binding"/>
    <property type="evidence" value="ECO:0007669"/>
    <property type="project" value="TreeGrafter"/>
</dbReference>
<evidence type="ECO:0000256" key="12">
    <source>
        <dbReference type="ARBA" id="ARBA00022726"/>
    </source>
</evidence>
<dbReference type="PANTHER" id="PTHR43340">
    <property type="entry name" value="HYPOXANTHINE-GUANINE PHOSPHORIBOSYLTRANSFERASE"/>
    <property type="match status" value="1"/>
</dbReference>
<evidence type="ECO:0000256" key="4">
    <source>
        <dbReference type="ARBA" id="ARBA00004669"/>
    </source>
</evidence>
<evidence type="ECO:0000256" key="9">
    <source>
        <dbReference type="ARBA" id="ARBA00022676"/>
    </source>
</evidence>
<keyword evidence="12 17" id="KW-0660">Purine salvage</keyword>
<dbReference type="GO" id="GO:0032263">
    <property type="term" value="P:GMP salvage"/>
    <property type="evidence" value="ECO:0007669"/>
    <property type="project" value="TreeGrafter"/>
</dbReference>
<dbReference type="OrthoDB" id="9802824at2"/>
<comment type="catalytic activity">
    <reaction evidence="15">
        <text>GMP + diphosphate = guanine + 5-phospho-alpha-D-ribose 1-diphosphate</text>
        <dbReference type="Rhea" id="RHEA:25424"/>
        <dbReference type="ChEBI" id="CHEBI:16235"/>
        <dbReference type="ChEBI" id="CHEBI:33019"/>
        <dbReference type="ChEBI" id="CHEBI:58017"/>
        <dbReference type="ChEBI" id="CHEBI:58115"/>
        <dbReference type="EC" id="2.4.2.8"/>
    </reaction>
    <physiologicalReaction direction="right-to-left" evidence="15">
        <dbReference type="Rhea" id="RHEA:25426"/>
    </physiologicalReaction>
</comment>
<comment type="function">
    <text evidence="2">Purine salvage pathway enzyme which catalyzes the transfer of the ribosyl-5-phosphate group from 5-phospho-alpha-D-ribose 1-diphosphate (PRPP) to the N9 position of hypoxanthine to yield IMP (inosine 5'-monophosphate). To a lesser extent, can also act on guanine leading to GMP, but shows a highly less efficient activity with xanthine.</text>
</comment>
<comment type="caution">
    <text evidence="19">The sequence shown here is derived from an EMBL/GenBank/DDBJ whole genome shotgun (WGS) entry which is preliminary data.</text>
</comment>
<dbReference type="Gene3D" id="3.40.50.2020">
    <property type="match status" value="1"/>
</dbReference>
<dbReference type="GO" id="GO:0000166">
    <property type="term" value="F:nucleotide binding"/>
    <property type="evidence" value="ECO:0007669"/>
    <property type="project" value="UniProtKB-KW"/>
</dbReference>
<dbReference type="GO" id="GO:0005829">
    <property type="term" value="C:cytosol"/>
    <property type="evidence" value="ECO:0007669"/>
    <property type="project" value="TreeGrafter"/>
</dbReference>
<dbReference type="UniPathway" id="UPA00591">
    <property type="reaction ID" value="UER00648"/>
</dbReference>
<proteinExistence type="inferred from homology"/>
<comment type="similarity">
    <text evidence="5 17">Belongs to the purine/pyrimidine phosphoribosyltransferase family.</text>
</comment>
<dbReference type="RefSeq" id="WP_119525728.1">
    <property type="nucleotide sequence ID" value="NZ_NRHC01000125.1"/>
</dbReference>
<organism evidence="19 20">
    <name type="scientific">Psittacicella hinzii</name>
    <dbReference type="NCBI Taxonomy" id="2028575"/>
    <lineage>
        <taxon>Bacteria</taxon>
        <taxon>Pseudomonadati</taxon>
        <taxon>Pseudomonadota</taxon>
        <taxon>Gammaproteobacteria</taxon>
        <taxon>Pasteurellales</taxon>
        <taxon>Psittacicellaceae</taxon>
        <taxon>Psittacicella</taxon>
    </lineage>
</organism>
<keyword evidence="11 17" id="KW-0479">Metal-binding</keyword>
<evidence type="ECO:0000256" key="3">
    <source>
        <dbReference type="ARBA" id="ARBA00004496"/>
    </source>
</evidence>
<evidence type="ECO:0000256" key="15">
    <source>
        <dbReference type="ARBA" id="ARBA00048811"/>
    </source>
</evidence>
<evidence type="ECO:0000313" key="20">
    <source>
        <dbReference type="Proteomes" id="UP000265691"/>
    </source>
</evidence>
<evidence type="ECO:0000256" key="7">
    <source>
        <dbReference type="ARBA" id="ARBA00014105"/>
    </source>
</evidence>
<reference evidence="19 20" key="1">
    <citation type="submission" date="2017-08" db="EMBL/GenBank/DDBJ databases">
        <title>Reclassification of Bisgaard taxon 37 and 44.</title>
        <authorList>
            <person name="Christensen H."/>
        </authorList>
    </citation>
    <scope>NUCLEOTIDE SEQUENCE [LARGE SCALE GENOMIC DNA]</scope>
    <source>
        <strain evidence="19 20">B96_3</strain>
    </source>
</reference>
<dbReference type="FunFam" id="3.40.50.2020:FF:000006">
    <property type="entry name" value="Hypoxanthine phosphoribosyltransferase"/>
    <property type="match status" value="1"/>
</dbReference>
<sequence length="185" mass="21268">MTLKQFTPENFHIWFNHDEIKKRNAELGEEISRFYNENYPGEEVLCVGLLRGAVYFLVDLTREMTVPLTIDFMTVSSYGDGTESTLNVKILKDLDTDISGKHVLIIEDIIDTGHTLNKVRKLLLDRNPKSLHIVTCADKPARRLVDVPVDWVGFEVENRFTVGYGFEIAQKYRNVTAIGYIEEKK</sequence>
<accession>A0A3A1Y125</accession>
<dbReference type="EC" id="2.4.2.8" evidence="6 17"/>
<name>A0A3A1Y125_9GAMM</name>
<evidence type="ECO:0000256" key="1">
    <source>
        <dbReference type="ARBA" id="ARBA00001946"/>
    </source>
</evidence>
<dbReference type="GO" id="GO:0046100">
    <property type="term" value="P:hypoxanthine metabolic process"/>
    <property type="evidence" value="ECO:0007669"/>
    <property type="project" value="TreeGrafter"/>
</dbReference>
<dbReference type="EMBL" id="NRHC01000125">
    <property type="protein sequence ID" value="RIY31140.1"/>
    <property type="molecule type" value="Genomic_DNA"/>
</dbReference>
<dbReference type="GO" id="GO:0032264">
    <property type="term" value="P:IMP salvage"/>
    <property type="evidence" value="ECO:0007669"/>
    <property type="project" value="UniProtKB-UniPathway"/>
</dbReference>
<comment type="cofactor">
    <cofactor evidence="1 17">
        <name>Mg(2+)</name>
        <dbReference type="ChEBI" id="CHEBI:18420"/>
    </cofactor>
</comment>
<comment type="pathway">
    <text evidence="4 17">Purine metabolism; IMP biosynthesis via salvage pathway; IMP from hypoxanthine: step 1/1.</text>
</comment>
<evidence type="ECO:0000256" key="11">
    <source>
        <dbReference type="ARBA" id="ARBA00022723"/>
    </source>
</evidence>
<feature type="domain" description="Phosphoribosyltransferase" evidence="18">
    <location>
        <begin position="20"/>
        <end position="165"/>
    </location>
</feature>
<dbReference type="GO" id="GO:0006178">
    <property type="term" value="P:guanine salvage"/>
    <property type="evidence" value="ECO:0007669"/>
    <property type="project" value="TreeGrafter"/>
</dbReference>
<keyword evidence="8 17" id="KW-0963">Cytoplasm</keyword>
<dbReference type="NCBIfam" id="TIGR01203">
    <property type="entry name" value="HGPRTase"/>
    <property type="match status" value="1"/>
</dbReference>
<comment type="subcellular location">
    <subcellularLocation>
        <location evidence="3 17">Cytoplasm</location>
    </subcellularLocation>
</comment>
<dbReference type="PANTHER" id="PTHR43340:SF1">
    <property type="entry name" value="HYPOXANTHINE PHOSPHORIBOSYLTRANSFERASE"/>
    <property type="match status" value="1"/>
</dbReference>
<keyword evidence="14 17" id="KW-0460">Magnesium</keyword>
<dbReference type="SUPFAM" id="SSF53271">
    <property type="entry name" value="PRTase-like"/>
    <property type="match status" value="1"/>
</dbReference>
<evidence type="ECO:0000256" key="5">
    <source>
        <dbReference type="ARBA" id="ARBA00008391"/>
    </source>
</evidence>
<gene>
    <name evidence="19" type="primary">hpt</name>
    <name evidence="19" type="ORF">CKF54_07450</name>
</gene>
<dbReference type="InterPro" id="IPR029057">
    <property type="entry name" value="PRTase-like"/>
</dbReference>
<dbReference type="InterPro" id="IPR005904">
    <property type="entry name" value="Hxn_phspho_trans"/>
</dbReference>
<evidence type="ECO:0000259" key="18">
    <source>
        <dbReference type="Pfam" id="PF00156"/>
    </source>
</evidence>
<dbReference type="Proteomes" id="UP000265691">
    <property type="component" value="Unassembled WGS sequence"/>
</dbReference>
<evidence type="ECO:0000256" key="8">
    <source>
        <dbReference type="ARBA" id="ARBA00022490"/>
    </source>
</evidence>
<keyword evidence="9 17" id="KW-0328">Glycosyltransferase</keyword>
<keyword evidence="20" id="KW-1185">Reference proteome</keyword>
<evidence type="ECO:0000256" key="16">
    <source>
        <dbReference type="ARBA" id="ARBA00049402"/>
    </source>
</evidence>
<evidence type="ECO:0000256" key="6">
    <source>
        <dbReference type="ARBA" id="ARBA00011895"/>
    </source>
</evidence>
<dbReference type="GO" id="GO:0052657">
    <property type="term" value="F:guanine phosphoribosyltransferase activity"/>
    <property type="evidence" value="ECO:0007669"/>
    <property type="project" value="UniProtKB-ARBA"/>
</dbReference>
<evidence type="ECO:0000256" key="17">
    <source>
        <dbReference type="RuleBase" id="RU364099"/>
    </source>
</evidence>
<keyword evidence="10 17" id="KW-0808">Transferase</keyword>
<dbReference type="InterPro" id="IPR050408">
    <property type="entry name" value="HGPRT"/>
</dbReference>
<dbReference type="InterPro" id="IPR000836">
    <property type="entry name" value="PRTase_dom"/>
</dbReference>
<dbReference type="GO" id="GO:0004422">
    <property type="term" value="F:hypoxanthine phosphoribosyltransferase activity"/>
    <property type="evidence" value="ECO:0007669"/>
    <property type="project" value="InterPro"/>
</dbReference>
<evidence type="ECO:0000256" key="10">
    <source>
        <dbReference type="ARBA" id="ARBA00022679"/>
    </source>
</evidence>
<keyword evidence="13 17" id="KW-0547">Nucleotide-binding</keyword>
<evidence type="ECO:0000256" key="14">
    <source>
        <dbReference type="ARBA" id="ARBA00022842"/>
    </source>
</evidence>
<dbReference type="AlphaFoldDB" id="A0A3A1Y125"/>
<protein>
    <recommendedName>
        <fullName evidence="7 17">Hypoxanthine phosphoribosyltransferase</fullName>
        <ecNumber evidence="6 17">2.4.2.8</ecNumber>
    </recommendedName>
</protein>